<reference evidence="2 3" key="1">
    <citation type="submission" date="2019-10" db="EMBL/GenBank/DDBJ databases">
        <authorList>
            <person name="Palmer J.M."/>
        </authorList>
    </citation>
    <scope>NUCLEOTIDE SEQUENCE [LARGE SCALE GENOMIC DNA]</scope>
    <source>
        <strain evidence="2 3">TWF506</strain>
    </source>
</reference>
<evidence type="ECO:0000313" key="3">
    <source>
        <dbReference type="Proteomes" id="UP001307849"/>
    </source>
</evidence>
<dbReference type="Proteomes" id="UP001307849">
    <property type="component" value="Unassembled WGS sequence"/>
</dbReference>
<feature type="region of interest" description="Disordered" evidence="1">
    <location>
        <begin position="1"/>
        <end position="29"/>
    </location>
</feature>
<evidence type="ECO:0000256" key="1">
    <source>
        <dbReference type="SAM" id="MobiDB-lite"/>
    </source>
</evidence>
<name>A0AAN8N5D6_9PEZI</name>
<protein>
    <submittedName>
        <fullName evidence="2">Uncharacterized protein</fullName>
    </submittedName>
</protein>
<evidence type="ECO:0000313" key="2">
    <source>
        <dbReference type="EMBL" id="KAK6513672.1"/>
    </source>
</evidence>
<sequence>MVTRNVDVTVPNHHSPGAETKEEPSQSDGVTLQKQLNVYAGSGSTVELVLDIIHHRPARNPKSVSIEKLHSISSFCRNYELQDTVFAAVMLYINAIQPLSLATIATPWCSDDKHHHMSYDCPKWLWVAEAFRIERIRWECMKNLVFHGLKDPDEDPYSGSRQNLLIPVCSPKHRGYLSRGMPYLQDIYAQRDIFIHRLINTIVSEHDALKGASIEGNFLCKGSQDLAVQRICDDRQCRQVISLKRLFDIPDDPFPRLHLDNHTLSEIFKAFRKLKSCEPDFMGKPGQQAACKMSLYFSEAVGKFEGDILEELWWNAIGKWAT</sequence>
<dbReference type="EMBL" id="JAVHJM010000005">
    <property type="protein sequence ID" value="KAK6513672.1"/>
    <property type="molecule type" value="Genomic_DNA"/>
</dbReference>
<organism evidence="2 3">
    <name type="scientific">Arthrobotrys conoides</name>
    <dbReference type="NCBI Taxonomy" id="74498"/>
    <lineage>
        <taxon>Eukaryota</taxon>
        <taxon>Fungi</taxon>
        <taxon>Dikarya</taxon>
        <taxon>Ascomycota</taxon>
        <taxon>Pezizomycotina</taxon>
        <taxon>Orbiliomycetes</taxon>
        <taxon>Orbiliales</taxon>
        <taxon>Orbiliaceae</taxon>
        <taxon>Arthrobotrys</taxon>
    </lineage>
</organism>
<dbReference type="AlphaFoldDB" id="A0AAN8N5D6"/>
<gene>
    <name evidence="2" type="ORF">TWF506_008111</name>
</gene>
<proteinExistence type="predicted"/>
<accession>A0AAN8N5D6</accession>
<keyword evidence="3" id="KW-1185">Reference proteome</keyword>
<comment type="caution">
    <text evidence="2">The sequence shown here is derived from an EMBL/GenBank/DDBJ whole genome shotgun (WGS) entry which is preliminary data.</text>
</comment>